<organism evidence="2 3">
    <name type="scientific">Paraburkholderia steynii</name>
    <dbReference type="NCBI Taxonomy" id="1245441"/>
    <lineage>
        <taxon>Bacteria</taxon>
        <taxon>Pseudomonadati</taxon>
        <taxon>Pseudomonadota</taxon>
        <taxon>Betaproteobacteria</taxon>
        <taxon>Burkholderiales</taxon>
        <taxon>Burkholderiaceae</taxon>
        <taxon>Paraburkholderia</taxon>
    </lineage>
</organism>
<comment type="caution">
    <text evidence="2">The sequence shown here is derived from an EMBL/GenBank/DDBJ whole genome shotgun (WGS) entry which is preliminary data.</text>
</comment>
<dbReference type="EMBL" id="FNDI01000059">
    <property type="protein sequence ID" value="SDJ53117.1"/>
    <property type="molecule type" value="Genomic_DNA"/>
</dbReference>
<dbReference type="Proteomes" id="UP000198900">
    <property type="component" value="Unassembled WGS sequence"/>
</dbReference>
<accession>A0A7Z7BMY7</accession>
<evidence type="ECO:0000256" key="1">
    <source>
        <dbReference type="SAM" id="SignalP"/>
    </source>
</evidence>
<gene>
    <name evidence="2" type="ORF">SAMN04487926_15922</name>
</gene>
<feature type="chain" id="PRO_5031353050" evidence="1">
    <location>
        <begin position="35"/>
        <end position="85"/>
    </location>
</feature>
<reference evidence="2" key="1">
    <citation type="submission" date="2016-10" db="EMBL/GenBank/DDBJ databases">
        <authorList>
            <person name="Varghese N."/>
            <person name="Submissions S."/>
        </authorList>
    </citation>
    <scope>NUCLEOTIDE SEQUENCE [LARGE SCALE GENOMIC DNA]</scope>
    <source>
        <strain evidence="2">YR281</strain>
    </source>
</reference>
<keyword evidence="3" id="KW-1185">Reference proteome</keyword>
<keyword evidence="1" id="KW-0732">Signal</keyword>
<feature type="signal peptide" evidence="1">
    <location>
        <begin position="1"/>
        <end position="34"/>
    </location>
</feature>
<sequence>MSRQSVNGGVGGKVRRVVQFCLFSLTVMSVSAHAAGVVADGGTATSVSTAASGHQTVSIAPAVGGVSHNTYNVVGQQILERCQAA</sequence>
<protein>
    <submittedName>
        <fullName evidence="2">Uncharacterized protein</fullName>
    </submittedName>
</protein>
<name>A0A7Z7BMY7_9BURK</name>
<proteinExistence type="predicted"/>
<evidence type="ECO:0000313" key="2">
    <source>
        <dbReference type="EMBL" id="SDJ53117.1"/>
    </source>
</evidence>
<evidence type="ECO:0000313" key="3">
    <source>
        <dbReference type="Proteomes" id="UP000198900"/>
    </source>
</evidence>
<dbReference type="AlphaFoldDB" id="A0A7Z7BMY7"/>